<organism evidence="16 17">
    <name type="scientific">Fopius arisanus</name>
    <dbReference type="NCBI Taxonomy" id="64838"/>
    <lineage>
        <taxon>Eukaryota</taxon>
        <taxon>Metazoa</taxon>
        <taxon>Ecdysozoa</taxon>
        <taxon>Arthropoda</taxon>
        <taxon>Hexapoda</taxon>
        <taxon>Insecta</taxon>
        <taxon>Pterygota</taxon>
        <taxon>Neoptera</taxon>
        <taxon>Endopterygota</taxon>
        <taxon>Hymenoptera</taxon>
        <taxon>Apocrita</taxon>
        <taxon>Ichneumonoidea</taxon>
        <taxon>Braconidae</taxon>
        <taxon>Opiinae</taxon>
        <taxon>Fopius</taxon>
    </lineage>
</organism>
<evidence type="ECO:0000256" key="5">
    <source>
        <dbReference type="ARBA" id="ARBA00010617"/>
    </source>
</evidence>
<comment type="similarity">
    <text evidence="5 15">Belongs to the cytochrome P450 family.</text>
</comment>
<evidence type="ECO:0000313" key="16">
    <source>
        <dbReference type="Proteomes" id="UP000694866"/>
    </source>
</evidence>
<evidence type="ECO:0000256" key="6">
    <source>
        <dbReference type="ARBA" id="ARBA00022617"/>
    </source>
</evidence>
<dbReference type="PROSITE" id="PS00086">
    <property type="entry name" value="CYTOCHROME_P450"/>
    <property type="match status" value="1"/>
</dbReference>
<dbReference type="GO" id="GO:0020037">
    <property type="term" value="F:heme binding"/>
    <property type="evidence" value="ECO:0007669"/>
    <property type="project" value="InterPro"/>
</dbReference>
<dbReference type="PRINTS" id="PR00385">
    <property type="entry name" value="P450"/>
</dbReference>
<dbReference type="Gene3D" id="1.10.630.10">
    <property type="entry name" value="Cytochrome P450"/>
    <property type="match status" value="1"/>
</dbReference>
<evidence type="ECO:0000256" key="4">
    <source>
        <dbReference type="ARBA" id="ARBA00004406"/>
    </source>
</evidence>
<evidence type="ECO:0000256" key="15">
    <source>
        <dbReference type="RuleBase" id="RU000461"/>
    </source>
</evidence>
<comment type="cofactor">
    <cofactor evidence="1 14">
        <name>heme</name>
        <dbReference type="ChEBI" id="CHEBI:30413"/>
    </cofactor>
</comment>
<keyword evidence="7 14" id="KW-0479">Metal-binding</keyword>
<proteinExistence type="inferred from homology"/>
<evidence type="ECO:0000256" key="7">
    <source>
        <dbReference type="ARBA" id="ARBA00022723"/>
    </source>
</evidence>
<evidence type="ECO:0000256" key="14">
    <source>
        <dbReference type="PIRSR" id="PIRSR602401-1"/>
    </source>
</evidence>
<dbReference type="PANTHER" id="PTHR24291">
    <property type="entry name" value="CYTOCHROME P450 FAMILY 4"/>
    <property type="match status" value="1"/>
</dbReference>
<evidence type="ECO:0000256" key="13">
    <source>
        <dbReference type="ARBA" id="ARBA00023136"/>
    </source>
</evidence>
<dbReference type="Pfam" id="PF00067">
    <property type="entry name" value="p450"/>
    <property type="match status" value="1"/>
</dbReference>
<dbReference type="GO" id="GO:0016705">
    <property type="term" value="F:oxidoreductase activity, acting on paired donors, with incorporation or reduction of molecular oxygen"/>
    <property type="evidence" value="ECO:0007669"/>
    <property type="project" value="InterPro"/>
</dbReference>
<gene>
    <name evidence="17" type="primary">LOC105270877</name>
</gene>
<sequence length="494" mass="57406">MGLSTVFFVVIVLCLLRWWKQIRNYWKYRSVMTKFADSLPGPTPLPIIGNALWLREADKTAHILTKISRDEKTGTYRFWMGPSLKIIISDPRDLEIMFFSTKASKKDDFYDFMHMAVKNGLINSFGPIYRAHKKLLIHVMNNHELRKTSVEKINEKSRIFVNRLETKVNQSEFNIQNYLEHCIGDIVFETIFGLPGNAQNGEVSPFFELAEVALHASFERFMKPWLWPDFIFLTTPTGRRCKKILTDAKTWIDQEVEKKRQRLRSMEDIKENHSSIFDSVISRIEKTNEWTNEEIRDEVITFYVGGHDTMVGTGCFALLMLAMFPDVQEKAREEIKNVAGDGEITESQTAEMKYLDMTIKETLRLFPVGCVIARKTTDELKLATCTVPKDCSLFILLYATQRDPKHWQNPEVFDPEHFSPENVRNRHPFAFNPFSAGYRSCPGNKFAFTCLKIIFAHILRNFRLSSSLKFENLRIHTHISSKSLDGYPISVRRI</sequence>
<dbReference type="PRINTS" id="PR00463">
    <property type="entry name" value="EP450I"/>
</dbReference>
<dbReference type="InterPro" id="IPR017972">
    <property type="entry name" value="Cyt_P450_CS"/>
</dbReference>
<dbReference type="GO" id="GO:0005506">
    <property type="term" value="F:iron ion binding"/>
    <property type="evidence" value="ECO:0007669"/>
    <property type="project" value="InterPro"/>
</dbReference>
<dbReference type="RefSeq" id="XP_011310401.1">
    <property type="nucleotide sequence ID" value="XM_011312099.1"/>
</dbReference>
<feature type="binding site" description="axial binding residue" evidence="14">
    <location>
        <position position="441"/>
    </location>
    <ligand>
        <name>heme</name>
        <dbReference type="ChEBI" id="CHEBI:30413"/>
    </ligand>
    <ligandPart>
        <name>Fe</name>
        <dbReference type="ChEBI" id="CHEBI:18248"/>
    </ligandPart>
</feature>
<evidence type="ECO:0000256" key="8">
    <source>
        <dbReference type="ARBA" id="ARBA00022824"/>
    </source>
</evidence>
<evidence type="ECO:0000256" key="3">
    <source>
        <dbReference type="ARBA" id="ARBA00004174"/>
    </source>
</evidence>
<keyword evidence="10 15" id="KW-0560">Oxidoreductase</keyword>
<dbReference type="InterPro" id="IPR001128">
    <property type="entry name" value="Cyt_P450"/>
</dbReference>
<evidence type="ECO:0000256" key="11">
    <source>
        <dbReference type="ARBA" id="ARBA00023004"/>
    </source>
</evidence>
<keyword evidence="16" id="KW-1185">Reference proteome</keyword>
<keyword evidence="13" id="KW-0472">Membrane</keyword>
<keyword evidence="11 14" id="KW-0408">Iron</keyword>
<protein>
    <submittedName>
        <fullName evidence="17">Cytochrome P450 4C1</fullName>
    </submittedName>
</protein>
<evidence type="ECO:0000256" key="2">
    <source>
        <dbReference type="ARBA" id="ARBA00003690"/>
    </source>
</evidence>
<comment type="function">
    <text evidence="2">May be involved in the metabolism of insect hormones and in the breakdown of synthetic insecticides.</text>
</comment>
<dbReference type="InterPro" id="IPR002401">
    <property type="entry name" value="Cyt_P450_E_grp-I"/>
</dbReference>
<dbReference type="PANTHER" id="PTHR24291:SF189">
    <property type="entry name" value="CYTOCHROME P450 4C3-RELATED"/>
    <property type="match status" value="1"/>
</dbReference>
<dbReference type="InterPro" id="IPR050196">
    <property type="entry name" value="Cytochrome_P450_Monoox"/>
</dbReference>
<reference evidence="17" key="1">
    <citation type="submission" date="2025-08" db="UniProtKB">
        <authorList>
            <consortium name="RefSeq"/>
        </authorList>
    </citation>
    <scope>IDENTIFICATION</scope>
    <source>
        <strain evidence="17">USDA-PBARC FA_bdor</strain>
        <tissue evidence="17">Whole organism</tissue>
    </source>
</reference>
<comment type="subcellular location">
    <subcellularLocation>
        <location evidence="4">Endoplasmic reticulum membrane</location>
        <topology evidence="4">Peripheral membrane protein</topology>
    </subcellularLocation>
    <subcellularLocation>
        <location evidence="3">Microsome membrane</location>
        <topology evidence="3">Peripheral membrane protein</topology>
    </subcellularLocation>
</comment>
<evidence type="ECO:0000256" key="9">
    <source>
        <dbReference type="ARBA" id="ARBA00022848"/>
    </source>
</evidence>
<accession>A0A9R1TK44</accession>
<dbReference type="InterPro" id="IPR036396">
    <property type="entry name" value="Cyt_P450_sf"/>
</dbReference>
<keyword evidence="9" id="KW-0492">Microsome</keyword>
<evidence type="ECO:0000256" key="12">
    <source>
        <dbReference type="ARBA" id="ARBA00023033"/>
    </source>
</evidence>
<dbReference type="OrthoDB" id="1470350at2759"/>
<evidence type="ECO:0000313" key="17">
    <source>
        <dbReference type="RefSeq" id="XP_011310401.1"/>
    </source>
</evidence>
<dbReference type="AlphaFoldDB" id="A0A9R1TK44"/>
<keyword evidence="6 14" id="KW-0349">Heme</keyword>
<dbReference type="SUPFAM" id="SSF48264">
    <property type="entry name" value="Cytochrome P450"/>
    <property type="match status" value="1"/>
</dbReference>
<evidence type="ECO:0000256" key="10">
    <source>
        <dbReference type="ARBA" id="ARBA00023002"/>
    </source>
</evidence>
<keyword evidence="12 15" id="KW-0503">Monooxygenase</keyword>
<dbReference type="GO" id="GO:0004497">
    <property type="term" value="F:monooxygenase activity"/>
    <property type="evidence" value="ECO:0007669"/>
    <property type="project" value="UniProtKB-KW"/>
</dbReference>
<name>A0A9R1TK44_9HYME</name>
<dbReference type="KEGG" id="fas:105270877"/>
<dbReference type="GO" id="GO:0005789">
    <property type="term" value="C:endoplasmic reticulum membrane"/>
    <property type="evidence" value="ECO:0007669"/>
    <property type="project" value="UniProtKB-SubCell"/>
</dbReference>
<dbReference type="Proteomes" id="UP000694866">
    <property type="component" value="Unplaced"/>
</dbReference>
<keyword evidence="8" id="KW-0256">Endoplasmic reticulum</keyword>
<evidence type="ECO:0000256" key="1">
    <source>
        <dbReference type="ARBA" id="ARBA00001971"/>
    </source>
</evidence>
<dbReference type="GeneID" id="105270877"/>